<proteinExistence type="predicted"/>
<organism evidence="2 3">
    <name type="scientific">Paludisphaera borealis</name>
    <dbReference type="NCBI Taxonomy" id="1387353"/>
    <lineage>
        <taxon>Bacteria</taxon>
        <taxon>Pseudomonadati</taxon>
        <taxon>Planctomycetota</taxon>
        <taxon>Planctomycetia</taxon>
        <taxon>Isosphaerales</taxon>
        <taxon>Isosphaeraceae</taxon>
        <taxon>Paludisphaera</taxon>
    </lineage>
</organism>
<gene>
    <name evidence="2" type="ORF">BSF38_03679</name>
</gene>
<protein>
    <recommendedName>
        <fullName evidence="1">Shedu protein SduA C-terminal domain-containing protein</fullName>
    </recommendedName>
</protein>
<dbReference type="Pfam" id="PF14082">
    <property type="entry name" value="SduA_C"/>
    <property type="match status" value="1"/>
</dbReference>
<evidence type="ECO:0000313" key="3">
    <source>
        <dbReference type="Proteomes" id="UP000186309"/>
    </source>
</evidence>
<dbReference type="OrthoDB" id="280361at2"/>
<dbReference type="Proteomes" id="UP000186309">
    <property type="component" value="Chromosome"/>
</dbReference>
<dbReference type="KEGG" id="pbor:BSF38_03679"/>
<dbReference type="EMBL" id="CP019082">
    <property type="protein sequence ID" value="APW62147.1"/>
    <property type="molecule type" value="Genomic_DNA"/>
</dbReference>
<name>A0A1U7CT78_9BACT</name>
<sequence length="205" mass="23619">MKTLEKIDLDIAQCKSDLVEFKNLLDGKSALSERKDILPFFKSHKHLAALIGSYNAKINQFDRIGNEFILFGDYSCDLVVGDSASRHFCFVEFEDASPTSVFTRKKGKSTPEWSSRFDHGFSQIIDWFLILDDQRRTGLHKSKFEVDVIQYIGLLVVGRRKDLDDAQHERMVWRSERVSVAGRQVNCITFDELYETLALKIKIFG</sequence>
<evidence type="ECO:0000259" key="1">
    <source>
        <dbReference type="Pfam" id="PF14082"/>
    </source>
</evidence>
<accession>A0A1U7CT78</accession>
<feature type="domain" description="Shedu protein SduA C-terminal" evidence="1">
    <location>
        <begin position="32"/>
        <end position="194"/>
    </location>
</feature>
<dbReference type="InterPro" id="IPR025359">
    <property type="entry name" value="SduA_C"/>
</dbReference>
<keyword evidence="3" id="KW-1185">Reference proteome</keyword>
<reference evidence="3" key="1">
    <citation type="submission" date="2016-12" db="EMBL/GenBank/DDBJ databases">
        <title>Comparative genomics of four Isosphaeraceae planctomycetes: a common pool of plasmids and glycoside hydrolase genes.</title>
        <authorList>
            <person name="Ivanova A."/>
        </authorList>
    </citation>
    <scope>NUCLEOTIDE SEQUENCE [LARGE SCALE GENOMIC DNA]</scope>
    <source>
        <strain evidence="3">PX4</strain>
    </source>
</reference>
<evidence type="ECO:0000313" key="2">
    <source>
        <dbReference type="EMBL" id="APW62147.1"/>
    </source>
</evidence>
<dbReference type="RefSeq" id="WP_076348001.1">
    <property type="nucleotide sequence ID" value="NZ_CP019082.1"/>
</dbReference>
<dbReference type="AlphaFoldDB" id="A0A1U7CT78"/>